<keyword evidence="2 5" id="KW-0689">Ribosomal protein</keyword>
<dbReference type="RefSeq" id="WP_322497240.1">
    <property type="nucleotide sequence ID" value="NZ_JARGYT010000002.1"/>
</dbReference>
<protein>
    <recommendedName>
        <fullName evidence="4 5">Large ribosomal subunit protein uL29</fullName>
    </recommendedName>
</protein>
<evidence type="ECO:0000256" key="5">
    <source>
        <dbReference type="HAMAP-Rule" id="MF_00374"/>
    </source>
</evidence>
<comment type="caution">
    <text evidence="6">The sequence shown here is derived from an EMBL/GenBank/DDBJ whole genome shotgun (WGS) entry which is preliminary data.</text>
</comment>
<proteinExistence type="inferred from homology"/>
<evidence type="ECO:0000313" key="7">
    <source>
        <dbReference type="Proteomes" id="UP001293791"/>
    </source>
</evidence>
<dbReference type="SUPFAM" id="SSF46561">
    <property type="entry name" value="Ribosomal protein L29 (L29p)"/>
    <property type="match status" value="1"/>
</dbReference>
<sequence>MKIDEIKALPDKELLVRIGELKREHMNLRFSKVMSEVKNISRMRMIKRDVARLFTILNQRRK</sequence>
<organism evidence="6 7">
    <name type="scientific">Candidatus Cyrtobacter comes</name>
    <dbReference type="NCBI Taxonomy" id="675776"/>
    <lineage>
        <taxon>Bacteria</taxon>
        <taxon>Pseudomonadati</taxon>
        <taxon>Pseudomonadota</taxon>
        <taxon>Alphaproteobacteria</taxon>
        <taxon>Rickettsiales</taxon>
        <taxon>Candidatus Midichloriaceae</taxon>
        <taxon>Candidatus Cyrtobacter</taxon>
    </lineage>
</organism>
<evidence type="ECO:0000256" key="3">
    <source>
        <dbReference type="ARBA" id="ARBA00023274"/>
    </source>
</evidence>
<accession>A0ABU5L6I2</accession>
<dbReference type="InterPro" id="IPR036049">
    <property type="entry name" value="Ribosomal_uL29_sf"/>
</dbReference>
<keyword evidence="7" id="KW-1185">Reference proteome</keyword>
<evidence type="ECO:0000256" key="2">
    <source>
        <dbReference type="ARBA" id="ARBA00022980"/>
    </source>
</evidence>
<name>A0ABU5L6I2_9RICK</name>
<reference evidence="6 7" key="1">
    <citation type="submission" date="2023-02" db="EMBL/GenBank/DDBJ databases">
        <title>Host association and intracellularity evolved multiple times independently in the Rickettsiales.</title>
        <authorList>
            <person name="Castelli M."/>
            <person name="Nardi T."/>
            <person name="Gammuto L."/>
            <person name="Bellinzona G."/>
            <person name="Sabaneyeva E."/>
            <person name="Potekhin A."/>
            <person name="Serra V."/>
            <person name="Petroni G."/>
            <person name="Sassera D."/>
        </authorList>
    </citation>
    <scope>NUCLEOTIDE SEQUENCE [LARGE SCALE GENOMIC DNA]</scope>
    <source>
        <strain evidence="6 7">BOD18</strain>
    </source>
</reference>
<dbReference type="NCBIfam" id="TIGR00012">
    <property type="entry name" value="L29"/>
    <property type="match status" value="1"/>
</dbReference>
<dbReference type="EMBL" id="JARGYT010000002">
    <property type="protein sequence ID" value="MDZ5761730.1"/>
    <property type="molecule type" value="Genomic_DNA"/>
</dbReference>
<evidence type="ECO:0000256" key="4">
    <source>
        <dbReference type="ARBA" id="ARBA00035204"/>
    </source>
</evidence>
<dbReference type="Gene3D" id="1.10.287.310">
    <property type="match status" value="1"/>
</dbReference>
<dbReference type="CDD" id="cd00427">
    <property type="entry name" value="Ribosomal_L29_HIP"/>
    <property type="match status" value="1"/>
</dbReference>
<gene>
    <name evidence="5" type="primary">rpmC</name>
    <name evidence="6" type="ORF">Cyrtocomes_00088</name>
</gene>
<dbReference type="InterPro" id="IPR001854">
    <property type="entry name" value="Ribosomal_uL29"/>
</dbReference>
<keyword evidence="3 5" id="KW-0687">Ribonucleoprotein</keyword>
<dbReference type="Pfam" id="PF00831">
    <property type="entry name" value="Ribosomal_L29"/>
    <property type="match status" value="1"/>
</dbReference>
<comment type="similarity">
    <text evidence="1 5">Belongs to the universal ribosomal protein uL29 family.</text>
</comment>
<evidence type="ECO:0000313" key="6">
    <source>
        <dbReference type="EMBL" id="MDZ5761730.1"/>
    </source>
</evidence>
<dbReference type="HAMAP" id="MF_00374">
    <property type="entry name" value="Ribosomal_uL29"/>
    <property type="match status" value="1"/>
</dbReference>
<dbReference type="GO" id="GO:0005840">
    <property type="term" value="C:ribosome"/>
    <property type="evidence" value="ECO:0007669"/>
    <property type="project" value="UniProtKB-KW"/>
</dbReference>
<evidence type="ECO:0000256" key="1">
    <source>
        <dbReference type="ARBA" id="ARBA00009254"/>
    </source>
</evidence>
<dbReference type="Proteomes" id="UP001293791">
    <property type="component" value="Unassembled WGS sequence"/>
</dbReference>